<dbReference type="Proteomes" id="UP000244880">
    <property type="component" value="Unassembled WGS sequence"/>
</dbReference>
<proteinExistence type="predicted"/>
<evidence type="ECO:0000256" key="1">
    <source>
        <dbReference type="ARBA" id="ARBA00023015"/>
    </source>
</evidence>
<dbReference type="AlphaFoldDB" id="A0A2R8BIT4"/>
<keyword evidence="1" id="KW-0805">Transcription regulation</keyword>
<evidence type="ECO:0000259" key="4">
    <source>
        <dbReference type="PROSITE" id="PS01124"/>
    </source>
</evidence>
<dbReference type="SUPFAM" id="SSF46689">
    <property type="entry name" value="Homeodomain-like"/>
    <property type="match status" value="2"/>
</dbReference>
<sequence>MTKPAPIVTKATPWCVDIILAEGFVLVELSGVVEVLRMANRINPGALFTWRFLSRHGGYVASRSGLGTQTEAITHRSEAEYLFVIGNSNADAPELSLGPIIAAYTYRKAKVVLMSEAASRYISEHPTGSAAHTTHWENRAVLHERGDPSGEGTYALAVDDGRIVTCAGMGAAVDLTLSLVGNHMSAAGVMTVADILLHEKIRDFKTLQPFGGKRLTITGDRELDQCIELMQAHMEEPLPIAELVARVGLSSRSLERRFHRRLNTTPNTYYRELRLNWANNLLLNTTMTIREIGLACGFPNGFSSLYRSFFGVTPTAIRQKKQAAGHVR</sequence>
<gene>
    <name evidence="5" type="primary">cdhR_7</name>
    <name evidence="5" type="ORF">ASD8599_03689</name>
</gene>
<keyword evidence="6" id="KW-1185">Reference proteome</keyword>
<dbReference type="RefSeq" id="WP_245926098.1">
    <property type="nucleotide sequence ID" value="NZ_OMOR01000001.1"/>
</dbReference>
<dbReference type="InterPro" id="IPR009057">
    <property type="entry name" value="Homeodomain-like_sf"/>
</dbReference>
<protein>
    <submittedName>
        <fullName evidence="5">HTH-type transcriptional regulator CdhR</fullName>
    </submittedName>
</protein>
<name>A0A2R8BIT4_9RHOB</name>
<evidence type="ECO:0000256" key="3">
    <source>
        <dbReference type="ARBA" id="ARBA00023163"/>
    </source>
</evidence>
<reference evidence="5 6" key="1">
    <citation type="submission" date="2018-03" db="EMBL/GenBank/DDBJ databases">
        <authorList>
            <person name="Keele B.F."/>
        </authorList>
    </citation>
    <scope>NUCLEOTIDE SEQUENCE [LARGE SCALE GENOMIC DNA]</scope>
    <source>
        <strain evidence="5 6">CECT 8599</strain>
    </source>
</reference>
<accession>A0A2R8BIT4</accession>
<evidence type="ECO:0000313" key="5">
    <source>
        <dbReference type="EMBL" id="SPH22942.1"/>
    </source>
</evidence>
<dbReference type="Gene3D" id="3.40.50.880">
    <property type="match status" value="1"/>
</dbReference>
<evidence type="ECO:0000313" key="6">
    <source>
        <dbReference type="Proteomes" id="UP000244880"/>
    </source>
</evidence>
<dbReference type="InterPro" id="IPR029062">
    <property type="entry name" value="Class_I_gatase-like"/>
</dbReference>
<keyword evidence="3" id="KW-0804">Transcription</keyword>
<dbReference type="PROSITE" id="PS01124">
    <property type="entry name" value="HTH_ARAC_FAMILY_2"/>
    <property type="match status" value="1"/>
</dbReference>
<evidence type="ECO:0000256" key="2">
    <source>
        <dbReference type="ARBA" id="ARBA00023125"/>
    </source>
</evidence>
<keyword evidence="2" id="KW-0238">DNA-binding</keyword>
<dbReference type="Gene3D" id="1.10.10.60">
    <property type="entry name" value="Homeodomain-like"/>
    <property type="match status" value="1"/>
</dbReference>
<dbReference type="InterPro" id="IPR018060">
    <property type="entry name" value="HTH_AraC"/>
</dbReference>
<dbReference type="SMART" id="SM00342">
    <property type="entry name" value="HTH_ARAC"/>
    <property type="match status" value="1"/>
</dbReference>
<dbReference type="PANTHER" id="PTHR43280:SF2">
    <property type="entry name" value="HTH-TYPE TRANSCRIPTIONAL REGULATOR EXSA"/>
    <property type="match status" value="1"/>
</dbReference>
<dbReference type="GO" id="GO:0003700">
    <property type="term" value="F:DNA-binding transcription factor activity"/>
    <property type="evidence" value="ECO:0007669"/>
    <property type="project" value="InterPro"/>
</dbReference>
<dbReference type="EMBL" id="OMOR01000001">
    <property type="protein sequence ID" value="SPH22942.1"/>
    <property type="molecule type" value="Genomic_DNA"/>
</dbReference>
<dbReference type="GO" id="GO:0043565">
    <property type="term" value="F:sequence-specific DNA binding"/>
    <property type="evidence" value="ECO:0007669"/>
    <property type="project" value="InterPro"/>
</dbReference>
<dbReference type="PANTHER" id="PTHR43280">
    <property type="entry name" value="ARAC-FAMILY TRANSCRIPTIONAL REGULATOR"/>
    <property type="match status" value="1"/>
</dbReference>
<dbReference type="SUPFAM" id="SSF52317">
    <property type="entry name" value="Class I glutamine amidotransferase-like"/>
    <property type="match status" value="1"/>
</dbReference>
<organism evidence="5 6">
    <name type="scientific">Ascidiaceihabitans donghaensis</name>
    <dbReference type="NCBI Taxonomy" id="1510460"/>
    <lineage>
        <taxon>Bacteria</taxon>
        <taxon>Pseudomonadati</taxon>
        <taxon>Pseudomonadota</taxon>
        <taxon>Alphaproteobacteria</taxon>
        <taxon>Rhodobacterales</taxon>
        <taxon>Paracoccaceae</taxon>
        <taxon>Ascidiaceihabitans</taxon>
    </lineage>
</organism>
<dbReference type="Pfam" id="PF12833">
    <property type="entry name" value="HTH_18"/>
    <property type="match status" value="1"/>
</dbReference>
<feature type="domain" description="HTH araC/xylS-type" evidence="4">
    <location>
        <begin position="224"/>
        <end position="320"/>
    </location>
</feature>